<dbReference type="EMBL" id="WVTA01000005">
    <property type="protein sequence ID" value="KAK3209631.1"/>
    <property type="molecule type" value="Genomic_DNA"/>
</dbReference>
<organism evidence="1 2">
    <name type="scientific">Pseudopithomyces chartarum</name>
    <dbReference type="NCBI Taxonomy" id="1892770"/>
    <lineage>
        <taxon>Eukaryota</taxon>
        <taxon>Fungi</taxon>
        <taxon>Dikarya</taxon>
        <taxon>Ascomycota</taxon>
        <taxon>Pezizomycotina</taxon>
        <taxon>Dothideomycetes</taxon>
        <taxon>Pleosporomycetidae</taxon>
        <taxon>Pleosporales</taxon>
        <taxon>Massarineae</taxon>
        <taxon>Didymosphaeriaceae</taxon>
        <taxon>Pseudopithomyces</taxon>
    </lineage>
</organism>
<name>A0AAN6RHK7_9PLEO</name>
<protein>
    <recommendedName>
        <fullName evidence="3">Heterokaryon incompatibility domain-containing protein</fullName>
    </recommendedName>
</protein>
<comment type="caution">
    <text evidence="1">The sequence shown here is derived from an EMBL/GenBank/DDBJ whole genome shotgun (WGS) entry which is preliminary data.</text>
</comment>
<evidence type="ECO:0000313" key="2">
    <source>
        <dbReference type="Proteomes" id="UP001280581"/>
    </source>
</evidence>
<dbReference type="AlphaFoldDB" id="A0AAN6RHK7"/>
<sequence>MEISRSRGLGLSGSWPALVVDQTTKDHLRWNAQGRIDTHNLPITVVHLSSLNEENIPAVAIVSWRWDTEPDEISRNLLSAVILAKHEYIAYLFIDTISIDQRLPKDKLIKRVAAFSKLYSKLPVIVAYDRDDNDSFQRVMYRPWLLTELRAIRDNPYPVTYAGHMATKGTQAYGFTYCFEHIWRHSFMATIVAILMGEMQMTDTSDFRFILSPISDAIQAAYAQMNQQDYLLTVALLYLPFLPGEIYFRENIQLLGYEQYEFRLCGGDCLGTWTNNPRIACDRSVDYGSQLPETRVRRPPEGD</sequence>
<dbReference type="Proteomes" id="UP001280581">
    <property type="component" value="Unassembled WGS sequence"/>
</dbReference>
<proteinExistence type="predicted"/>
<reference evidence="1 2" key="1">
    <citation type="submission" date="2021-02" db="EMBL/GenBank/DDBJ databases">
        <title>Genome assembly of Pseudopithomyces chartarum.</title>
        <authorList>
            <person name="Jauregui R."/>
            <person name="Singh J."/>
            <person name="Voisey C."/>
        </authorList>
    </citation>
    <scope>NUCLEOTIDE SEQUENCE [LARGE SCALE GENOMIC DNA]</scope>
    <source>
        <strain evidence="1 2">AGR01</strain>
    </source>
</reference>
<gene>
    <name evidence="1" type="ORF">GRF29_44g197646</name>
</gene>
<evidence type="ECO:0000313" key="1">
    <source>
        <dbReference type="EMBL" id="KAK3209631.1"/>
    </source>
</evidence>
<accession>A0AAN6RHK7</accession>
<evidence type="ECO:0008006" key="3">
    <source>
        <dbReference type="Google" id="ProtNLM"/>
    </source>
</evidence>
<keyword evidence="2" id="KW-1185">Reference proteome</keyword>